<proteinExistence type="predicted"/>
<dbReference type="Proteomes" id="UP001472677">
    <property type="component" value="Unassembled WGS sequence"/>
</dbReference>
<sequence length="162" mass="19100">MAPRPLIVADMVTDTSEWDWERLLRLPPHHLIEQIAAELPPNCDANFPEDIIHVLRDCIVARDLWAKVLPLAQLNSFFQLHSVGWLRVNLFALDGFFTVSIEWPRKFVILCWLLWENRCCRVMRSNCLHREELLVRGSRLLEECISSFQVRRDVVARDLLER</sequence>
<evidence type="ECO:0000313" key="1">
    <source>
        <dbReference type="EMBL" id="KAK8516031.1"/>
    </source>
</evidence>
<name>A0ABR2C9U4_9ROSI</name>
<protein>
    <submittedName>
        <fullName evidence="1">Uncharacterized protein</fullName>
    </submittedName>
</protein>
<comment type="caution">
    <text evidence="1">The sequence shown here is derived from an EMBL/GenBank/DDBJ whole genome shotgun (WGS) entry which is preliminary data.</text>
</comment>
<gene>
    <name evidence="1" type="ORF">V6N12_066866</name>
</gene>
<evidence type="ECO:0000313" key="2">
    <source>
        <dbReference type="Proteomes" id="UP001472677"/>
    </source>
</evidence>
<keyword evidence="2" id="KW-1185">Reference proteome</keyword>
<accession>A0ABR2C9U4</accession>
<reference evidence="1 2" key="1">
    <citation type="journal article" date="2024" name="G3 (Bethesda)">
        <title>Genome assembly of Hibiscus sabdariffa L. provides insights into metabolisms of medicinal natural products.</title>
        <authorList>
            <person name="Kim T."/>
        </authorList>
    </citation>
    <scope>NUCLEOTIDE SEQUENCE [LARGE SCALE GENOMIC DNA]</scope>
    <source>
        <strain evidence="1">TK-2024</strain>
        <tissue evidence="1">Old leaves</tissue>
    </source>
</reference>
<dbReference type="EMBL" id="JBBPBM010000061">
    <property type="protein sequence ID" value="KAK8516031.1"/>
    <property type="molecule type" value="Genomic_DNA"/>
</dbReference>
<organism evidence="1 2">
    <name type="scientific">Hibiscus sabdariffa</name>
    <name type="common">roselle</name>
    <dbReference type="NCBI Taxonomy" id="183260"/>
    <lineage>
        <taxon>Eukaryota</taxon>
        <taxon>Viridiplantae</taxon>
        <taxon>Streptophyta</taxon>
        <taxon>Embryophyta</taxon>
        <taxon>Tracheophyta</taxon>
        <taxon>Spermatophyta</taxon>
        <taxon>Magnoliopsida</taxon>
        <taxon>eudicotyledons</taxon>
        <taxon>Gunneridae</taxon>
        <taxon>Pentapetalae</taxon>
        <taxon>rosids</taxon>
        <taxon>malvids</taxon>
        <taxon>Malvales</taxon>
        <taxon>Malvaceae</taxon>
        <taxon>Malvoideae</taxon>
        <taxon>Hibiscus</taxon>
    </lineage>
</organism>